<keyword evidence="3" id="KW-1185">Reference proteome</keyword>
<evidence type="ECO:0000313" key="3">
    <source>
        <dbReference type="Proteomes" id="UP000008820"/>
    </source>
</evidence>
<evidence type="ECO:0000259" key="1">
    <source>
        <dbReference type="Pfam" id="PF16740"/>
    </source>
</evidence>
<feature type="domain" description="Ska2 N-terminal" evidence="1">
    <location>
        <begin position="10"/>
        <end position="103"/>
    </location>
</feature>
<dbReference type="Gene3D" id="6.10.250.1380">
    <property type="match status" value="1"/>
</dbReference>
<gene>
    <name evidence="2" type="primary">5568860</name>
</gene>
<reference evidence="2 3" key="1">
    <citation type="submission" date="2017-06" db="EMBL/GenBank/DDBJ databases">
        <title>Aedes aegypti genome working group (AGWG) sequencing and assembly.</title>
        <authorList>
            <consortium name="Aedes aegypti Genome Working Group (AGWG)"/>
            <person name="Matthews B.J."/>
        </authorList>
    </citation>
    <scope>NUCLEOTIDE SEQUENCE [LARGE SCALE GENOMIC DNA]</scope>
    <source>
        <strain evidence="2 3">LVP_AGWG</strain>
    </source>
</reference>
<dbReference type="AlphaFoldDB" id="A0A1S4FFL2"/>
<dbReference type="InParanoid" id="A0A1S4FFL2"/>
<dbReference type="EnsemblMetazoa" id="AAEL007149-RA">
    <property type="protein sequence ID" value="AAEL007149-PA"/>
    <property type="gene ID" value="AAEL007149"/>
</dbReference>
<dbReference type="OrthoDB" id="8182512at2759"/>
<organism evidence="2 3">
    <name type="scientific">Aedes aegypti</name>
    <name type="common">Yellowfever mosquito</name>
    <name type="synonym">Culex aegypti</name>
    <dbReference type="NCBI Taxonomy" id="7159"/>
    <lineage>
        <taxon>Eukaryota</taxon>
        <taxon>Metazoa</taxon>
        <taxon>Ecdysozoa</taxon>
        <taxon>Arthropoda</taxon>
        <taxon>Hexapoda</taxon>
        <taxon>Insecta</taxon>
        <taxon>Pterygota</taxon>
        <taxon>Neoptera</taxon>
        <taxon>Endopterygota</taxon>
        <taxon>Diptera</taxon>
        <taxon>Nematocera</taxon>
        <taxon>Culicoidea</taxon>
        <taxon>Culicidae</taxon>
        <taxon>Culicinae</taxon>
        <taxon>Aedini</taxon>
        <taxon>Aedes</taxon>
        <taxon>Stegomyia</taxon>
    </lineage>
</organism>
<accession>A0A1S4FFL2</accession>
<protein>
    <recommendedName>
        <fullName evidence="1">Ska2 N-terminal domain-containing protein</fullName>
    </recommendedName>
</protein>
<dbReference type="VEuPathDB" id="VectorBase:AAEL007149"/>
<reference evidence="2" key="2">
    <citation type="submission" date="2021-02" db="UniProtKB">
        <authorList>
            <consortium name="EnsemblMetazoa"/>
        </authorList>
    </citation>
    <scope>IDENTIFICATION</scope>
    <source>
        <strain evidence="2">LVP_AGWG</strain>
    </source>
</reference>
<dbReference type="Pfam" id="PF16740">
    <property type="entry name" value="SKA2"/>
    <property type="match status" value="1"/>
</dbReference>
<name>A0A1S4FFL2_AEDAE</name>
<proteinExistence type="predicted"/>
<dbReference type="Proteomes" id="UP000008820">
    <property type="component" value="Chromosome 3"/>
</dbReference>
<dbReference type="InterPro" id="IPR042091">
    <property type="entry name" value="Ska2_N"/>
</dbReference>
<sequence>MITDALGDLEKCVDTAGTQLDSLALKITDVEKNLDENDMEGLETGMMELLESVTEVKNEYQNLRKDLQEVQQLQKEMTCSLRYQLRTMTQTFHVLKKKIEANNLPITSLPLPSSSSCPKQVPLADGGNMAAKMLNRHKN</sequence>
<evidence type="ECO:0000313" key="2">
    <source>
        <dbReference type="EnsemblMetazoa" id="AAEL007149-PA"/>
    </source>
</evidence>